<evidence type="ECO:0000256" key="3">
    <source>
        <dbReference type="SAM" id="Phobius"/>
    </source>
</evidence>
<feature type="compositionally biased region" description="Low complexity" evidence="2">
    <location>
        <begin position="128"/>
        <end position="146"/>
    </location>
</feature>
<dbReference type="AlphaFoldDB" id="A0A914Y5L9"/>
<dbReference type="InterPro" id="IPR002486">
    <property type="entry name" value="Col_cuticle_N"/>
</dbReference>
<protein>
    <submittedName>
        <fullName evidence="6">Nematode cuticle collagen N-terminal domain-containing protein</fullName>
    </submittedName>
</protein>
<dbReference type="GO" id="GO:0042302">
    <property type="term" value="F:structural constituent of cuticle"/>
    <property type="evidence" value="ECO:0007669"/>
    <property type="project" value="InterPro"/>
</dbReference>
<dbReference type="PANTHER" id="PTHR24637:SF315">
    <property type="entry name" value="CUTICLE COLLAGEN 40"/>
    <property type="match status" value="1"/>
</dbReference>
<evidence type="ECO:0000256" key="2">
    <source>
        <dbReference type="SAM" id="MobiDB-lite"/>
    </source>
</evidence>
<keyword evidence="3" id="KW-0472">Membrane</keyword>
<evidence type="ECO:0000313" key="5">
    <source>
        <dbReference type="Proteomes" id="UP000887577"/>
    </source>
</evidence>
<keyword evidence="3" id="KW-1133">Transmembrane helix</keyword>
<keyword evidence="1" id="KW-0677">Repeat</keyword>
<accession>A0A914Y5L9</accession>
<keyword evidence="3" id="KW-0812">Transmembrane</keyword>
<feature type="region of interest" description="Disordered" evidence="2">
    <location>
        <begin position="120"/>
        <end position="207"/>
    </location>
</feature>
<evidence type="ECO:0000313" key="6">
    <source>
        <dbReference type="WBParaSite" id="PSU_v2.g14732.t1"/>
    </source>
</evidence>
<dbReference type="Pfam" id="PF01484">
    <property type="entry name" value="Col_cuticle_N"/>
    <property type="match status" value="1"/>
</dbReference>
<feature type="transmembrane region" description="Helical" evidence="3">
    <location>
        <begin position="21"/>
        <end position="48"/>
    </location>
</feature>
<dbReference type="Proteomes" id="UP000887577">
    <property type="component" value="Unplaced"/>
</dbReference>
<dbReference type="WBParaSite" id="PSU_v2.g14732.t1">
    <property type="protein sequence ID" value="PSU_v2.g14732.t1"/>
    <property type="gene ID" value="PSU_v2.g14732"/>
</dbReference>
<evidence type="ECO:0000256" key="1">
    <source>
        <dbReference type="ARBA" id="ARBA00022737"/>
    </source>
</evidence>
<sequence length="207" mass="22855">MAKMKEEEKNKNDENFKDSEYLRKITLFGIALSTTTVIASIIIVPILYSYIQYIQTSLQNDVEFCHHKTAKLWDEYISLQTSSNSLPLRLKRHAYVPVGSPQFQYIQPLPQFYQIKRQSFQRQPPQPIYQQQSGRTSDIRSSTSSSQVCSCGMGPAGPPGEPGIDGEPGADGRPGNDGMNGPDAAPGQLPKASDFCFNCPPGPPGNK</sequence>
<proteinExistence type="predicted"/>
<name>A0A914Y5L9_9BILA</name>
<feature type="domain" description="Nematode cuticle collagen N-terminal" evidence="4">
    <location>
        <begin position="24"/>
        <end position="76"/>
    </location>
</feature>
<organism evidence="5 6">
    <name type="scientific">Panagrolaimus superbus</name>
    <dbReference type="NCBI Taxonomy" id="310955"/>
    <lineage>
        <taxon>Eukaryota</taxon>
        <taxon>Metazoa</taxon>
        <taxon>Ecdysozoa</taxon>
        <taxon>Nematoda</taxon>
        <taxon>Chromadorea</taxon>
        <taxon>Rhabditida</taxon>
        <taxon>Tylenchina</taxon>
        <taxon>Panagrolaimomorpha</taxon>
        <taxon>Panagrolaimoidea</taxon>
        <taxon>Panagrolaimidae</taxon>
        <taxon>Panagrolaimus</taxon>
    </lineage>
</organism>
<dbReference type="SMART" id="SM01088">
    <property type="entry name" value="Col_cuticle_N"/>
    <property type="match status" value="1"/>
</dbReference>
<evidence type="ECO:0000259" key="4">
    <source>
        <dbReference type="SMART" id="SM01088"/>
    </source>
</evidence>
<dbReference type="PANTHER" id="PTHR24637">
    <property type="entry name" value="COLLAGEN"/>
    <property type="match status" value="1"/>
</dbReference>
<keyword evidence="5" id="KW-1185">Reference proteome</keyword>
<reference evidence="6" key="1">
    <citation type="submission" date="2022-11" db="UniProtKB">
        <authorList>
            <consortium name="WormBaseParasite"/>
        </authorList>
    </citation>
    <scope>IDENTIFICATION</scope>
</reference>